<evidence type="ECO:0000259" key="2">
    <source>
        <dbReference type="Pfam" id="PF00149"/>
    </source>
</evidence>
<dbReference type="PANTHER" id="PTHR12905:SF16">
    <property type="entry name" value="SER_THR PROTEIN PHOSPHATASE FAMILY PROTEIN (AFU_ORTHOLOGUE AFUA_1G06000)"/>
    <property type="match status" value="1"/>
</dbReference>
<proteinExistence type="predicted"/>
<dbReference type="AlphaFoldDB" id="A0AAN6MN74"/>
<gene>
    <name evidence="3" type="ORF">C8A05DRAFT_43352</name>
</gene>
<feature type="compositionally biased region" description="Acidic residues" evidence="1">
    <location>
        <begin position="253"/>
        <end position="269"/>
    </location>
</feature>
<comment type="caution">
    <text evidence="3">The sequence shown here is derived from an EMBL/GenBank/DDBJ whole genome shotgun (WGS) entry which is preliminary data.</text>
</comment>
<dbReference type="Proteomes" id="UP001303889">
    <property type="component" value="Unassembled WGS sequence"/>
</dbReference>
<name>A0AAN6MN74_9PEZI</name>
<dbReference type="InterPro" id="IPR051693">
    <property type="entry name" value="UPF0046_metallophosphoest"/>
</dbReference>
<feature type="region of interest" description="Disordered" evidence="1">
    <location>
        <begin position="155"/>
        <end position="175"/>
    </location>
</feature>
<dbReference type="InterPro" id="IPR029052">
    <property type="entry name" value="Metallo-depent_PP-like"/>
</dbReference>
<feature type="region of interest" description="Disordered" evidence="1">
    <location>
        <begin position="310"/>
        <end position="338"/>
    </location>
</feature>
<sequence length="375" mass="40646">MSSSAAPAARATRRTRIVCISDTHNTTVKLPKGDVLIHAGDLTNQGSYSELSKTVQWLEKADFEAKIVIAGNHDITLDPLFYSKHGASFHNQNLQDPAKCLSLLTSSPSITYLQHSSATIRLTRPDGPGTQFTVFGSPYSPQYRTWAFMYRRHPPRAGSSHLSPSPDEEPSTRPAPAELWAGIPLATDILVTHTPPRGHCDDAYGCDDLRAALARVRPRLHVCGHVHQGRGATRVRWDADGVGGGGRAGDGEGGGEGEKGEDDNDDEAAVEASAQPWLDPHPDPASAKISLVDLTARRGNEPLNFEEDSVLPEEGDEQAGVDAGGVKQQRGHRTRRGRRETCVVNPAIVATGWPHRGGKRFNKPIVVDIDLPVWR</sequence>
<dbReference type="GO" id="GO:0016787">
    <property type="term" value="F:hydrolase activity"/>
    <property type="evidence" value="ECO:0007669"/>
    <property type="project" value="InterPro"/>
</dbReference>
<dbReference type="CDD" id="cd07379">
    <property type="entry name" value="MPP_239FB"/>
    <property type="match status" value="1"/>
</dbReference>
<accession>A0AAN6MN74</accession>
<evidence type="ECO:0000313" key="4">
    <source>
        <dbReference type="Proteomes" id="UP001303889"/>
    </source>
</evidence>
<protein>
    <submittedName>
        <fullName evidence="3">Metallo-dependent phosphatase-like protein</fullName>
    </submittedName>
</protein>
<dbReference type="Gene3D" id="3.60.21.10">
    <property type="match status" value="1"/>
</dbReference>
<dbReference type="PANTHER" id="PTHR12905">
    <property type="entry name" value="METALLOPHOSPHOESTERASE"/>
    <property type="match status" value="1"/>
</dbReference>
<dbReference type="EMBL" id="MU855450">
    <property type="protein sequence ID" value="KAK3903416.1"/>
    <property type="molecule type" value="Genomic_DNA"/>
</dbReference>
<feature type="compositionally biased region" description="Basic residues" evidence="1">
    <location>
        <begin position="329"/>
        <end position="338"/>
    </location>
</feature>
<dbReference type="SUPFAM" id="SSF56300">
    <property type="entry name" value="Metallo-dependent phosphatases"/>
    <property type="match status" value="1"/>
</dbReference>
<dbReference type="Pfam" id="PF00149">
    <property type="entry name" value="Metallophos"/>
    <property type="match status" value="1"/>
</dbReference>
<feature type="region of interest" description="Disordered" evidence="1">
    <location>
        <begin position="236"/>
        <end position="285"/>
    </location>
</feature>
<evidence type="ECO:0000256" key="1">
    <source>
        <dbReference type="SAM" id="MobiDB-lite"/>
    </source>
</evidence>
<organism evidence="3 4">
    <name type="scientific">Staphylotrichum tortipilum</name>
    <dbReference type="NCBI Taxonomy" id="2831512"/>
    <lineage>
        <taxon>Eukaryota</taxon>
        <taxon>Fungi</taxon>
        <taxon>Dikarya</taxon>
        <taxon>Ascomycota</taxon>
        <taxon>Pezizomycotina</taxon>
        <taxon>Sordariomycetes</taxon>
        <taxon>Sordariomycetidae</taxon>
        <taxon>Sordariales</taxon>
        <taxon>Chaetomiaceae</taxon>
        <taxon>Staphylotrichum</taxon>
    </lineage>
</organism>
<reference evidence="3" key="2">
    <citation type="submission" date="2023-05" db="EMBL/GenBank/DDBJ databases">
        <authorList>
            <consortium name="Lawrence Berkeley National Laboratory"/>
            <person name="Steindorff A."/>
            <person name="Hensen N."/>
            <person name="Bonometti L."/>
            <person name="Westerberg I."/>
            <person name="Brannstrom I.O."/>
            <person name="Guillou S."/>
            <person name="Cros-Aarteil S."/>
            <person name="Calhoun S."/>
            <person name="Haridas S."/>
            <person name="Kuo A."/>
            <person name="Mondo S."/>
            <person name="Pangilinan J."/>
            <person name="Riley R."/>
            <person name="Labutti K."/>
            <person name="Andreopoulos B."/>
            <person name="Lipzen A."/>
            <person name="Chen C."/>
            <person name="Yanf M."/>
            <person name="Daum C."/>
            <person name="Ng V."/>
            <person name="Clum A."/>
            <person name="Ohm R."/>
            <person name="Martin F."/>
            <person name="Silar P."/>
            <person name="Natvig D."/>
            <person name="Lalanne C."/>
            <person name="Gautier V."/>
            <person name="Ament-Velasquez S.L."/>
            <person name="Kruys A."/>
            <person name="Hutchinson M.I."/>
            <person name="Powell A.J."/>
            <person name="Barry K."/>
            <person name="Miller A.N."/>
            <person name="Grigoriev I.V."/>
            <person name="Debuchy R."/>
            <person name="Gladieux P."/>
            <person name="Thoren M.H."/>
            <person name="Johannesson H."/>
        </authorList>
    </citation>
    <scope>NUCLEOTIDE SEQUENCE</scope>
    <source>
        <strain evidence="3">CBS 103.79</strain>
    </source>
</reference>
<feature type="compositionally biased region" description="Acidic residues" evidence="1">
    <location>
        <begin position="310"/>
        <end position="319"/>
    </location>
</feature>
<reference evidence="3" key="1">
    <citation type="journal article" date="2023" name="Mol. Phylogenet. Evol.">
        <title>Genome-scale phylogeny and comparative genomics of the fungal order Sordariales.</title>
        <authorList>
            <person name="Hensen N."/>
            <person name="Bonometti L."/>
            <person name="Westerberg I."/>
            <person name="Brannstrom I.O."/>
            <person name="Guillou S."/>
            <person name="Cros-Aarteil S."/>
            <person name="Calhoun S."/>
            <person name="Haridas S."/>
            <person name="Kuo A."/>
            <person name="Mondo S."/>
            <person name="Pangilinan J."/>
            <person name="Riley R."/>
            <person name="LaButti K."/>
            <person name="Andreopoulos B."/>
            <person name="Lipzen A."/>
            <person name="Chen C."/>
            <person name="Yan M."/>
            <person name="Daum C."/>
            <person name="Ng V."/>
            <person name="Clum A."/>
            <person name="Steindorff A."/>
            <person name="Ohm R.A."/>
            <person name="Martin F."/>
            <person name="Silar P."/>
            <person name="Natvig D.O."/>
            <person name="Lalanne C."/>
            <person name="Gautier V."/>
            <person name="Ament-Velasquez S.L."/>
            <person name="Kruys A."/>
            <person name="Hutchinson M.I."/>
            <person name="Powell A.J."/>
            <person name="Barry K."/>
            <person name="Miller A.N."/>
            <person name="Grigoriev I.V."/>
            <person name="Debuchy R."/>
            <person name="Gladieux P."/>
            <person name="Hiltunen Thoren M."/>
            <person name="Johannesson H."/>
        </authorList>
    </citation>
    <scope>NUCLEOTIDE SEQUENCE</scope>
    <source>
        <strain evidence="3">CBS 103.79</strain>
    </source>
</reference>
<keyword evidence="4" id="KW-1185">Reference proteome</keyword>
<evidence type="ECO:0000313" key="3">
    <source>
        <dbReference type="EMBL" id="KAK3903416.1"/>
    </source>
</evidence>
<feature type="domain" description="Calcineurin-like phosphoesterase" evidence="2">
    <location>
        <begin position="16"/>
        <end position="228"/>
    </location>
</feature>
<dbReference type="InterPro" id="IPR004843">
    <property type="entry name" value="Calcineurin-like_PHP"/>
</dbReference>
<feature type="compositionally biased region" description="Gly residues" evidence="1">
    <location>
        <begin position="241"/>
        <end position="252"/>
    </location>
</feature>